<feature type="transmembrane region" description="Helical" evidence="6">
    <location>
        <begin position="219"/>
        <end position="239"/>
    </location>
</feature>
<comment type="subcellular location">
    <subcellularLocation>
        <location evidence="1">Membrane</location>
        <topology evidence="1">Multi-pass membrane protein</topology>
    </subcellularLocation>
</comment>
<dbReference type="PANTHER" id="PTHR23252:SF24">
    <property type="entry name" value="TRANSMEMBRANE PROTEIN 145"/>
    <property type="match status" value="1"/>
</dbReference>
<keyword evidence="4 6" id="KW-0472">Membrane</keyword>
<feature type="transmembrane region" description="Helical" evidence="6">
    <location>
        <begin position="391"/>
        <end position="413"/>
    </location>
</feature>
<accession>A0AAD1T655</accession>
<keyword evidence="2 6" id="KW-0812">Transmembrane</keyword>
<dbReference type="GO" id="GO:0007186">
    <property type="term" value="P:G protein-coupled receptor signaling pathway"/>
    <property type="evidence" value="ECO:0007669"/>
    <property type="project" value="InterPro"/>
</dbReference>
<proteinExistence type="predicted"/>
<evidence type="ECO:0000256" key="5">
    <source>
        <dbReference type="ARBA" id="ARBA00023180"/>
    </source>
</evidence>
<dbReference type="EMBL" id="OW240921">
    <property type="protein sequence ID" value="CAH2319906.1"/>
    <property type="molecule type" value="Genomic_DNA"/>
</dbReference>
<dbReference type="PANTHER" id="PTHR23252">
    <property type="entry name" value="INTIMAL THICKNESS RECEPTOR-RELATED"/>
    <property type="match status" value="1"/>
</dbReference>
<dbReference type="InterPro" id="IPR047831">
    <property type="entry name" value="GPR180/TMEM145"/>
</dbReference>
<feature type="transmembrane region" description="Helical" evidence="6">
    <location>
        <begin position="251"/>
        <end position="273"/>
    </location>
</feature>
<evidence type="ECO:0000256" key="4">
    <source>
        <dbReference type="ARBA" id="ARBA00023136"/>
    </source>
</evidence>
<feature type="transmembrane region" description="Helical" evidence="6">
    <location>
        <begin position="360"/>
        <end position="379"/>
    </location>
</feature>
<organism evidence="9 10">
    <name type="scientific">Pelobates cultripes</name>
    <name type="common">Western spadefoot toad</name>
    <dbReference type="NCBI Taxonomy" id="61616"/>
    <lineage>
        <taxon>Eukaryota</taxon>
        <taxon>Metazoa</taxon>
        <taxon>Chordata</taxon>
        <taxon>Craniata</taxon>
        <taxon>Vertebrata</taxon>
        <taxon>Euteleostomi</taxon>
        <taxon>Amphibia</taxon>
        <taxon>Batrachia</taxon>
        <taxon>Anura</taxon>
        <taxon>Pelobatoidea</taxon>
        <taxon>Pelobatidae</taxon>
        <taxon>Pelobates</taxon>
    </lineage>
</organism>
<feature type="domain" description="GPR180-like N-terminal" evidence="8">
    <location>
        <begin position="68"/>
        <end position="192"/>
    </location>
</feature>
<dbReference type="InterPro" id="IPR053880">
    <property type="entry name" value="GPR180-like_N"/>
</dbReference>
<feature type="domain" description="GPR180/TMEM145 transmembrane" evidence="7">
    <location>
        <begin position="221"/>
        <end position="441"/>
    </location>
</feature>
<keyword evidence="10" id="KW-1185">Reference proteome</keyword>
<keyword evidence="5" id="KW-0325">Glycoprotein</keyword>
<dbReference type="Proteomes" id="UP001295444">
    <property type="component" value="Chromosome 10"/>
</dbReference>
<evidence type="ECO:0000256" key="1">
    <source>
        <dbReference type="ARBA" id="ARBA00004141"/>
    </source>
</evidence>
<feature type="transmembrane region" description="Helical" evidence="6">
    <location>
        <begin position="425"/>
        <end position="446"/>
    </location>
</feature>
<sequence length="478" mass="55105">MNIIHSQLGFVKQPLDHKDWTSKSWVHLVSKEAVPFFTFFELLLAPFRDSSIPISDSSLEFTIHKPWTYHDWVFLTRFCFLSDYGRLEFRFKYPEAKCCENILLYFDDPSQWPAVYKKGSKDCFMKESVIRPENNQVINLTTQYVWSGCQEIKEGETSYLSCNSGRSFRSVRERWWYIALSKCGGDGLQLEYEMTLTNGKSFWTRHFSADEFGILETDITFLLIFTLILLVSTYFGYILRGRQLLHTTYKMFMAAAAVEVLSLLFFCLYWGQYAQDGVGNPSIKVLAKLLFSASFLIFLLMLILLGKGFTVTRGRISHLGSIKLSVYMTLYTVTHTVLFINEAQFFDPAQVLYTYESPAGYGNIALQFLAYIWFCYAVLVTLKHFPEKQAFYVPFFAAYTLWFFAVPVMALIANFGIPKWAREKIVNGIQLGIHLYAHIVFLNIAAKSALSLDVRIEYIMSNNICCQLANDPGFVLIV</sequence>
<evidence type="ECO:0000313" key="10">
    <source>
        <dbReference type="Proteomes" id="UP001295444"/>
    </source>
</evidence>
<reference evidence="9" key="1">
    <citation type="submission" date="2022-03" db="EMBL/GenBank/DDBJ databases">
        <authorList>
            <person name="Alioto T."/>
            <person name="Alioto T."/>
            <person name="Gomez Garrido J."/>
        </authorList>
    </citation>
    <scope>NUCLEOTIDE SEQUENCE</scope>
</reference>
<keyword evidence="3 6" id="KW-1133">Transmembrane helix</keyword>
<evidence type="ECO:0000313" key="9">
    <source>
        <dbReference type="EMBL" id="CAH2319906.1"/>
    </source>
</evidence>
<dbReference type="GO" id="GO:0016020">
    <property type="term" value="C:membrane"/>
    <property type="evidence" value="ECO:0007669"/>
    <property type="project" value="UniProtKB-SubCell"/>
</dbReference>
<dbReference type="AlphaFoldDB" id="A0AAD1T655"/>
<feature type="transmembrane region" description="Helical" evidence="6">
    <location>
        <begin position="324"/>
        <end position="340"/>
    </location>
</feature>
<evidence type="ECO:0000256" key="3">
    <source>
        <dbReference type="ARBA" id="ARBA00022989"/>
    </source>
</evidence>
<name>A0AAD1T655_PELCU</name>
<protein>
    <submittedName>
        <fullName evidence="9">Transmembrane 145</fullName>
    </submittedName>
</protein>
<evidence type="ECO:0000259" key="8">
    <source>
        <dbReference type="Pfam" id="PF21892"/>
    </source>
</evidence>
<evidence type="ECO:0000256" key="2">
    <source>
        <dbReference type="ARBA" id="ARBA00022692"/>
    </source>
</evidence>
<evidence type="ECO:0000256" key="6">
    <source>
        <dbReference type="SAM" id="Phobius"/>
    </source>
</evidence>
<dbReference type="GO" id="GO:0019236">
    <property type="term" value="P:response to pheromone"/>
    <property type="evidence" value="ECO:0007669"/>
    <property type="project" value="InterPro"/>
</dbReference>
<feature type="transmembrane region" description="Helical" evidence="6">
    <location>
        <begin position="285"/>
        <end position="304"/>
    </location>
</feature>
<gene>
    <name evidence="9" type="ORF">PECUL_23A008210</name>
</gene>
<dbReference type="Pfam" id="PF21892">
    <property type="entry name" value="TMEM145_N"/>
    <property type="match status" value="1"/>
</dbReference>
<dbReference type="InterPro" id="IPR019336">
    <property type="entry name" value="GPR180/TMEM145_TM"/>
</dbReference>
<dbReference type="Pfam" id="PF10192">
    <property type="entry name" value="GPR180-TMEM145_TM"/>
    <property type="match status" value="1"/>
</dbReference>
<evidence type="ECO:0000259" key="7">
    <source>
        <dbReference type="Pfam" id="PF10192"/>
    </source>
</evidence>